<dbReference type="InterPro" id="IPR036890">
    <property type="entry name" value="HATPase_C_sf"/>
</dbReference>
<evidence type="ECO:0000259" key="10">
    <source>
        <dbReference type="PROSITE" id="PS50109"/>
    </source>
</evidence>
<feature type="transmembrane region" description="Helical" evidence="9">
    <location>
        <begin position="82"/>
        <end position="103"/>
    </location>
</feature>
<evidence type="ECO:0000256" key="2">
    <source>
        <dbReference type="ARBA" id="ARBA00012438"/>
    </source>
</evidence>
<name>A0ABU2S8N6_9ACTN</name>
<gene>
    <name evidence="11" type="ORF">RM779_22450</name>
</gene>
<dbReference type="CDD" id="cd16917">
    <property type="entry name" value="HATPase_UhpB-NarQ-NarX-like"/>
    <property type="match status" value="1"/>
</dbReference>
<evidence type="ECO:0000256" key="4">
    <source>
        <dbReference type="ARBA" id="ARBA00022679"/>
    </source>
</evidence>
<dbReference type="SUPFAM" id="SSF55874">
    <property type="entry name" value="ATPase domain of HSP90 chaperone/DNA topoisomerase II/histidine kinase"/>
    <property type="match status" value="1"/>
</dbReference>
<dbReference type="InterPro" id="IPR055558">
    <property type="entry name" value="DUF7134"/>
</dbReference>
<dbReference type="GO" id="GO:0016301">
    <property type="term" value="F:kinase activity"/>
    <property type="evidence" value="ECO:0007669"/>
    <property type="project" value="UniProtKB-KW"/>
</dbReference>
<accession>A0ABU2S8N6</accession>
<keyword evidence="6 11" id="KW-0418">Kinase</keyword>
<evidence type="ECO:0000256" key="7">
    <source>
        <dbReference type="ARBA" id="ARBA00022840"/>
    </source>
</evidence>
<dbReference type="InterPro" id="IPR011712">
    <property type="entry name" value="Sig_transdc_His_kin_sub3_dim/P"/>
</dbReference>
<feature type="domain" description="Histidine kinase" evidence="10">
    <location>
        <begin position="353"/>
        <end position="441"/>
    </location>
</feature>
<dbReference type="Pfam" id="PF02518">
    <property type="entry name" value="HATPase_c"/>
    <property type="match status" value="1"/>
</dbReference>
<proteinExistence type="predicted"/>
<evidence type="ECO:0000313" key="11">
    <source>
        <dbReference type="EMBL" id="MDT0445341.1"/>
    </source>
</evidence>
<reference evidence="12" key="1">
    <citation type="submission" date="2023-07" db="EMBL/GenBank/DDBJ databases">
        <title>30 novel species of actinomycetes from the DSMZ collection.</title>
        <authorList>
            <person name="Nouioui I."/>
        </authorList>
    </citation>
    <scope>NUCLEOTIDE SEQUENCE [LARGE SCALE GENOMIC DNA]</scope>
    <source>
        <strain evidence="12">DSM 41886</strain>
    </source>
</reference>
<dbReference type="Pfam" id="PF23539">
    <property type="entry name" value="DUF7134"/>
    <property type="match status" value="1"/>
</dbReference>
<dbReference type="PANTHER" id="PTHR24421">
    <property type="entry name" value="NITRATE/NITRITE SENSOR PROTEIN NARX-RELATED"/>
    <property type="match status" value="1"/>
</dbReference>
<comment type="caution">
    <text evidence="11">The sequence shown here is derived from an EMBL/GenBank/DDBJ whole genome shotgun (WGS) entry which is preliminary data.</text>
</comment>
<evidence type="ECO:0000256" key="8">
    <source>
        <dbReference type="ARBA" id="ARBA00023012"/>
    </source>
</evidence>
<keyword evidence="5" id="KW-0547">Nucleotide-binding</keyword>
<dbReference type="SMART" id="SM00387">
    <property type="entry name" value="HATPase_c"/>
    <property type="match status" value="1"/>
</dbReference>
<dbReference type="Gene3D" id="1.20.5.1930">
    <property type="match status" value="1"/>
</dbReference>
<dbReference type="Proteomes" id="UP001183615">
    <property type="component" value="Unassembled WGS sequence"/>
</dbReference>
<dbReference type="InterPro" id="IPR003594">
    <property type="entry name" value="HATPase_dom"/>
</dbReference>
<keyword evidence="12" id="KW-1185">Reference proteome</keyword>
<evidence type="ECO:0000256" key="6">
    <source>
        <dbReference type="ARBA" id="ARBA00022777"/>
    </source>
</evidence>
<keyword evidence="9" id="KW-0812">Transmembrane</keyword>
<dbReference type="RefSeq" id="WP_311619557.1">
    <property type="nucleotide sequence ID" value="NZ_JAVREV010000013.1"/>
</dbReference>
<keyword evidence="3" id="KW-0597">Phosphoprotein</keyword>
<keyword evidence="7" id="KW-0067">ATP-binding</keyword>
<dbReference type="InterPro" id="IPR050482">
    <property type="entry name" value="Sensor_HK_TwoCompSys"/>
</dbReference>
<dbReference type="EC" id="2.7.13.3" evidence="2"/>
<dbReference type="EMBL" id="JAVREV010000013">
    <property type="protein sequence ID" value="MDT0445341.1"/>
    <property type="molecule type" value="Genomic_DNA"/>
</dbReference>
<dbReference type="PANTHER" id="PTHR24421:SF10">
    <property type="entry name" value="NITRATE_NITRITE SENSOR PROTEIN NARQ"/>
    <property type="match status" value="1"/>
</dbReference>
<keyword evidence="9" id="KW-1133">Transmembrane helix</keyword>
<organism evidence="11 12">
    <name type="scientific">Streptomyces johnsoniae</name>
    <dbReference type="NCBI Taxonomy" id="3075532"/>
    <lineage>
        <taxon>Bacteria</taxon>
        <taxon>Bacillati</taxon>
        <taxon>Actinomycetota</taxon>
        <taxon>Actinomycetes</taxon>
        <taxon>Kitasatosporales</taxon>
        <taxon>Streptomycetaceae</taxon>
        <taxon>Streptomyces</taxon>
    </lineage>
</organism>
<protein>
    <recommendedName>
        <fullName evidence="2">histidine kinase</fullName>
        <ecNumber evidence="2">2.7.13.3</ecNumber>
    </recommendedName>
</protein>
<evidence type="ECO:0000256" key="9">
    <source>
        <dbReference type="SAM" id="Phobius"/>
    </source>
</evidence>
<keyword evidence="9" id="KW-0472">Membrane</keyword>
<evidence type="ECO:0000313" key="12">
    <source>
        <dbReference type="Proteomes" id="UP001183615"/>
    </source>
</evidence>
<comment type="catalytic activity">
    <reaction evidence="1">
        <text>ATP + protein L-histidine = ADP + protein N-phospho-L-histidine.</text>
        <dbReference type="EC" id="2.7.13.3"/>
    </reaction>
</comment>
<keyword evidence="4" id="KW-0808">Transferase</keyword>
<dbReference type="PROSITE" id="PS50109">
    <property type="entry name" value="HIS_KIN"/>
    <property type="match status" value="1"/>
</dbReference>
<evidence type="ECO:0000256" key="1">
    <source>
        <dbReference type="ARBA" id="ARBA00000085"/>
    </source>
</evidence>
<dbReference type="Gene3D" id="3.30.565.10">
    <property type="entry name" value="Histidine kinase-like ATPase, C-terminal domain"/>
    <property type="match status" value="1"/>
</dbReference>
<keyword evidence="8" id="KW-0902">Two-component regulatory system</keyword>
<dbReference type="InterPro" id="IPR005467">
    <property type="entry name" value="His_kinase_dom"/>
</dbReference>
<dbReference type="Pfam" id="PF07730">
    <property type="entry name" value="HisKA_3"/>
    <property type="match status" value="1"/>
</dbReference>
<sequence>MVGRQLVILLRSPWRRAIPQDMALAGGLLVMCLLVNDPGAAVRDTVYGPLAEVLDGPTPWLWWTATAGVTVAVTLRRRWPSAMLAVATLATATHVALAVRPMIIDSGALVLLYTVAAHRRRAVSAAALAVMVALVTAWSICHAFHGRLAAGLPSTVIRYGAPADGGGGGGGGGGEVSVSDRDSSSSAWLTALVYGSALVVAWSTGSAARNRRAYQEQLRTRARDLERERDQRAALAVAAERARISREMHDVVAHGLSVIVIQAQGAAAALHDAPAESEAALDAIVGIGRDSLADMRRVLAAVGETDGNWHPPPGLSQLESLLATVERAGTPVRLRVRGDPSALPAAVDLSAYRIVQEALTNTIKHAGEGATADVTVSYGRGEVSVEVRDDGRAAPSIVSEDGGGNGLHGMRERVRLLNGRFSAEACPGGGYVVRAALPLHRSEREAGPGASSAHRLTGGSP</sequence>
<evidence type="ECO:0000256" key="5">
    <source>
        <dbReference type="ARBA" id="ARBA00022741"/>
    </source>
</evidence>
<feature type="transmembrane region" description="Helical" evidence="9">
    <location>
        <begin position="123"/>
        <end position="144"/>
    </location>
</feature>
<evidence type="ECO:0000256" key="3">
    <source>
        <dbReference type="ARBA" id="ARBA00022553"/>
    </source>
</evidence>